<evidence type="ECO:0000256" key="6">
    <source>
        <dbReference type="SAM" id="Phobius"/>
    </source>
</evidence>
<evidence type="ECO:0000313" key="7">
    <source>
        <dbReference type="EMBL" id="CAB4675926.1"/>
    </source>
</evidence>
<keyword evidence="2" id="KW-1003">Cell membrane</keyword>
<sequence>MSSKITVVMKPAKAIFADYGTHQGSLSSGGMAYFVLLAIAPAAVVIGSIAGALIGPERTKAVIEAIIEQIPNNGADFHTSVESILNVLTGASASALTITSIASFFVAIYASSKAIMALRMALDRSFGFVSQRHGLLGRVRDAILTLIGLLVVVAVLVALTLLPRIMSAFGIEGFKVSTGIAVIDWLAYLAVVWVLVLALYQWAPSHKGLITWRSPIAIGVAVWLLGASIGVGIYVGFSSTIGVTIAAFGAPMVILLWLYFSFIGVLLGAEAQMYLNKQGENTRA</sequence>
<evidence type="ECO:0000256" key="3">
    <source>
        <dbReference type="ARBA" id="ARBA00022692"/>
    </source>
</evidence>
<dbReference type="PIRSF" id="PIRSF035875">
    <property type="entry name" value="RNase_BN"/>
    <property type="match status" value="1"/>
</dbReference>
<protein>
    <submittedName>
        <fullName evidence="7">Unannotated protein</fullName>
    </submittedName>
</protein>
<dbReference type="AlphaFoldDB" id="A0A6J6MQB2"/>
<reference evidence="7" key="1">
    <citation type="submission" date="2020-05" db="EMBL/GenBank/DDBJ databases">
        <authorList>
            <person name="Chiriac C."/>
            <person name="Salcher M."/>
            <person name="Ghai R."/>
            <person name="Kavagutti S V."/>
        </authorList>
    </citation>
    <scope>NUCLEOTIDE SEQUENCE</scope>
</reference>
<organism evidence="7">
    <name type="scientific">freshwater metagenome</name>
    <dbReference type="NCBI Taxonomy" id="449393"/>
    <lineage>
        <taxon>unclassified sequences</taxon>
        <taxon>metagenomes</taxon>
        <taxon>ecological metagenomes</taxon>
    </lineage>
</organism>
<dbReference type="PANTHER" id="PTHR30213">
    <property type="entry name" value="INNER MEMBRANE PROTEIN YHJD"/>
    <property type="match status" value="1"/>
</dbReference>
<dbReference type="EMBL" id="CAEZWR010000201">
    <property type="protein sequence ID" value="CAB4675926.1"/>
    <property type="molecule type" value="Genomic_DNA"/>
</dbReference>
<evidence type="ECO:0000256" key="2">
    <source>
        <dbReference type="ARBA" id="ARBA00022475"/>
    </source>
</evidence>
<proteinExistence type="predicted"/>
<evidence type="ECO:0000256" key="1">
    <source>
        <dbReference type="ARBA" id="ARBA00004651"/>
    </source>
</evidence>
<accession>A0A6J6MQB2</accession>
<feature type="transmembrane region" description="Helical" evidence="6">
    <location>
        <begin position="243"/>
        <end position="267"/>
    </location>
</feature>
<keyword evidence="3 6" id="KW-0812">Transmembrane</keyword>
<dbReference type="GO" id="GO:0005886">
    <property type="term" value="C:plasma membrane"/>
    <property type="evidence" value="ECO:0007669"/>
    <property type="project" value="UniProtKB-SubCell"/>
</dbReference>
<keyword evidence="5 6" id="KW-0472">Membrane</keyword>
<feature type="transmembrane region" description="Helical" evidence="6">
    <location>
        <begin position="185"/>
        <end position="203"/>
    </location>
</feature>
<feature type="transmembrane region" description="Helical" evidence="6">
    <location>
        <begin position="142"/>
        <end position="165"/>
    </location>
</feature>
<dbReference type="Pfam" id="PF03631">
    <property type="entry name" value="Virul_fac_BrkB"/>
    <property type="match status" value="1"/>
</dbReference>
<feature type="transmembrane region" description="Helical" evidence="6">
    <location>
        <begin position="215"/>
        <end position="237"/>
    </location>
</feature>
<name>A0A6J6MQB2_9ZZZZ</name>
<evidence type="ECO:0000256" key="5">
    <source>
        <dbReference type="ARBA" id="ARBA00023136"/>
    </source>
</evidence>
<gene>
    <name evidence="7" type="ORF">UFOPK2282_01356</name>
</gene>
<evidence type="ECO:0000256" key="4">
    <source>
        <dbReference type="ARBA" id="ARBA00022989"/>
    </source>
</evidence>
<keyword evidence="4 6" id="KW-1133">Transmembrane helix</keyword>
<comment type="subcellular location">
    <subcellularLocation>
        <location evidence="1">Cell membrane</location>
        <topology evidence="1">Multi-pass membrane protein</topology>
    </subcellularLocation>
</comment>
<feature type="transmembrane region" description="Helical" evidence="6">
    <location>
        <begin position="32"/>
        <end position="54"/>
    </location>
</feature>
<dbReference type="PANTHER" id="PTHR30213:SF0">
    <property type="entry name" value="UPF0761 MEMBRANE PROTEIN YIHY"/>
    <property type="match status" value="1"/>
</dbReference>
<feature type="transmembrane region" description="Helical" evidence="6">
    <location>
        <begin position="87"/>
        <end position="110"/>
    </location>
</feature>
<dbReference type="InterPro" id="IPR017039">
    <property type="entry name" value="Virul_fac_BrkB"/>
</dbReference>